<dbReference type="InterPro" id="IPR010978">
    <property type="entry name" value="tRNA-bd_arm"/>
</dbReference>
<dbReference type="GO" id="GO:0004832">
    <property type="term" value="F:valine-tRNA ligase activity"/>
    <property type="evidence" value="ECO:0007669"/>
    <property type="project" value="InterPro"/>
</dbReference>
<evidence type="ECO:0000256" key="4">
    <source>
        <dbReference type="ARBA" id="ARBA00022490"/>
    </source>
</evidence>
<dbReference type="GO" id="GO:0005524">
    <property type="term" value="F:ATP binding"/>
    <property type="evidence" value="ECO:0007669"/>
    <property type="project" value="UniProtKB-KW"/>
</dbReference>
<dbReference type="PANTHER" id="PTHR32114:SF2">
    <property type="entry name" value="ABC TRANSPORTER ABCH.3"/>
    <property type="match status" value="1"/>
</dbReference>
<dbReference type="GO" id="GO:0016887">
    <property type="term" value="F:ATP hydrolysis activity"/>
    <property type="evidence" value="ECO:0007669"/>
    <property type="project" value="InterPro"/>
</dbReference>
<dbReference type="InterPro" id="IPR019499">
    <property type="entry name" value="Val-tRNA_synth_tRNA-bd"/>
</dbReference>
<dbReference type="Pfam" id="PF13304">
    <property type="entry name" value="AAA_21"/>
    <property type="match status" value="1"/>
</dbReference>
<dbReference type="AlphaFoldDB" id="A4ILD6"/>
<dbReference type="Proteomes" id="UP000001578">
    <property type="component" value="Chromosome"/>
</dbReference>
<feature type="domain" description="Rad50/SbcC-type AAA" evidence="10">
    <location>
        <begin position="84"/>
        <end position="325"/>
    </location>
</feature>
<evidence type="ECO:0000256" key="5">
    <source>
        <dbReference type="ARBA" id="ARBA00022741"/>
    </source>
</evidence>
<dbReference type="Gene3D" id="1.10.287.380">
    <property type="entry name" value="Valyl-tRNA synthetase, C-terminal domain"/>
    <property type="match status" value="1"/>
</dbReference>
<dbReference type="InterPro" id="IPR038729">
    <property type="entry name" value="Rad50/SbcC_AAA"/>
</dbReference>
<feature type="domain" description="Valyl-tRNA synthetase tRNA-binding arm" evidence="8">
    <location>
        <begin position="866"/>
        <end position="925"/>
    </location>
</feature>
<dbReference type="InterPro" id="IPR003959">
    <property type="entry name" value="ATPase_AAA_core"/>
</dbReference>
<gene>
    <name evidence="11" type="ordered locus">GTNG_0760</name>
</gene>
<organism evidence="11 12">
    <name type="scientific">Geobacillus thermodenitrificans (strain NG80-2)</name>
    <dbReference type="NCBI Taxonomy" id="420246"/>
    <lineage>
        <taxon>Bacteria</taxon>
        <taxon>Bacillati</taxon>
        <taxon>Bacillota</taxon>
        <taxon>Bacilli</taxon>
        <taxon>Bacillales</taxon>
        <taxon>Anoxybacillaceae</taxon>
        <taxon>Geobacillus</taxon>
    </lineage>
</organism>
<evidence type="ECO:0000259" key="9">
    <source>
        <dbReference type="Pfam" id="PF13304"/>
    </source>
</evidence>
<reference evidence="11 12" key="1">
    <citation type="journal article" date="2007" name="Proc. Natl. Acad. Sci. U.S.A.">
        <title>Genome and proteome of long-chain alkane degrading Geobacillus thermodenitrificans NG80-2 isolated from a deep-subsurface oil reservoir.</title>
        <authorList>
            <person name="Feng L."/>
            <person name="Wang W."/>
            <person name="Cheng J."/>
            <person name="Ren Y."/>
            <person name="Zhao G."/>
            <person name="Gao C."/>
            <person name="Tang Y."/>
            <person name="Liu X."/>
            <person name="Han W."/>
            <person name="Peng X."/>
            <person name="Liu R."/>
            <person name="Wang L."/>
        </authorList>
    </citation>
    <scope>NUCLEOTIDE SEQUENCE [LARGE SCALE GENOMIC DNA]</scope>
    <source>
        <strain evidence="11 12">NG80-2</strain>
    </source>
</reference>
<dbReference type="GO" id="GO:0005737">
    <property type="term" value="C:cytoplasm"/>
    <property type="evidence" value="ECO:0007669"/>
    <property type="project" value="InterPro"/>
</dbReference>
<evidence type="ECO:0000259" key="10">
    <source>
        <dbReference type="Pfam" id="PF13476"/>
    </source>
</evidence>
<dbReference type="InterPro" id="IPR037118">
    <property type="entry name" value="Val-tRNA_synth_C_sf"/>
</dbReference>
<dbReference type="GO" id="GO:0006302">
    <property type="term" value="P:double-strand break repair"/>
    <property type="evidence" value="ECO:0007669"/>
    <property type="project" value="InterPro"/>
</dbReference>
<comment type="subunit">
    <text evidence="2">Heterodimer of SbcC and SbcD.</text>
</comment>
<evidence type="ECO:0000259" key="8">
    <source>
        <dbReference type="Pfam" id="PF10458"/>
    </source>
</evidence>
<dbReference type="Pfam" id="PF10458">
    <property type="entry name" value="Val_tRNA-synt_C"/>
    <property type="match status" value="1"/>
</dbReference>
<dbReference type="InterPro" id="IPR027417">
    <property type="entry name" value="P-loop_NTPase"/>
</dbReference>
<dbReference type="KEGG" id="gtn:GTNG_0760"/>
<evidence type="ECO:0000256" key="6">
    <source>
        <dbReference type="ARBA" id="ARBA00022840"/>
    </source>
</evidence>
<dbReference type="Gene3D" id="3.40.50.300">
    <property type="entry name" value="P-loop containing nucleotide triphosphate hydrolases"/>
    <property type="match status" value="2"/>
</dbReference>
<keyword evidence="5" id="KW-0547">Nucleotide-binding</keyword>
<keyword evidence="4" id="KW-0963">Cytoplasm</keyword>
<evidence type="ECO:0000256" key="7">
    <source>
        <dbReference type="SAM" id="Coils"/>
    </source>
</evidence>
<feature type="coiled-coil region" evidence="7">
    <location>
        <begin position="240"/>
        <end position="300"/>
    </location>
</feature>
<dbReference type="PANTHER" id="PTHR32114">
    <property type="entry name" value="ABC TRANSPORTER ABCH.3"/>
    <property type="match status" value="1"/>
</dbReference>
<dbReference type="EMBL" id="CP000557">
    <property type="protein sequence ID" value="ABO66140.1"/>
    <property type="molecule type" value="Genomic_DNA"/>
</dbReference>
<feature type="coiled-coil region" evidence="7">
    <location>
        <begin position="477"/>
        <end position="580"/>
    </location>
</feature>
<evidence type="ECO:0000313" key="11">
    <source>
        <dbReference type="EMBL" id="ABO66140.1"/>
    </source>
</evidence>
<sequence length="937" mass="110943">MYDIAKDAINSNRNNAYLFILWAAFKHIDKGGKISKYIKDELANLELEKFDFDQRKKKASRILEKIGKREKSVLTTKKDLRINSVQIKNFKGFGQISDEDRGVLFEFNKYKNILFAPNGGGKTSFCEALEYALTNNIKECVRRNIPLKRYISRDNKNPKIEIKFNKRDICTDNFTREDHAFFEQCFIERNRLNEFAFLGSKDTKTNERDIMAIILGLNELEELINSFVQPKQFNLDEYKKFQINNRISELEAKKINLQKQIELFNDKIKKLFNQYDIQSIDQISELIISKERELEILNKEINSYSEGLKEQNFEELVSKLKEKISHFEMLQKQIEKDIVSLNLEEFYNALLKIESGDFCPACNTPLSQTVNDPFLKARKELENLKSIREAKLKMNSLMSEIDKFFIYLITELDNYNNNIKINSDLRTDSLDNLIHNFYIQSKQRTDDKLNVCKEFIELYSSNHDQFLKYKEKLDHLLTKAIEEKALVEQKKEKLDKISNEIDDLKRVKTLYESYVDNIDELNNEMINNEKEHEMLKIQKMKEDEFNQFVDQVQIQYVTFLNDLKEYKRRLEQQKLDSIEKEVVYYYQQINKFDQDFEFVTDIEFKENGDKYSIVLRTKQEKEVNASSFLSEGHMRALGFSIMLAIAKKYELPFLIFDDVVNAIDSDHRANIIDLMYNDDYLNKTQLIITTHDRLFWERFSNTYAQFKNVKGDGTELVSIILNNTNKGIVGIQYNVSFQDKIEKALQNYDIRQALIYCRIWFETLAVQFCVERGEEIKGKFRRDQKSNLLKPSLESVYGVLERSFPNSKNLEVIRKDLINWQGQNQEHHTFDENSFNFVHSKNSNEVQIIYDAVRRFSYELNKELSIERLEKELSELEERKLNKQTLLSNSNFINKAPASLVEKYKFELELIENKIEQIRIDLFELNNQEAQTGVEMT</sequence>
<dbReference type="GO" id="GO:0006438">
    <property type="term" value="P:valyl-tRNA aminoacylation"/>
    <property type="evidence" value="ECO:0007669"/>
    <property type="project" value="InterPro"/>
</dbReference>
<name>A4ILD6_GEOTN</name>
<dbReference type="SUPFAM" id="SSF52540">
    <property type="entry name" value="P-loop containing nucleoside triphosphate hydrolases"/>
    <property type="match status" value="2"/>
</dbReference>
<evidence type="ECO:0000256" key="1">
    <source>
        <dbReference type="ARBA" id="ARBA00006930"/>
    </source>
</evidence>
<evidence type="ECO:0000256" key="3">
    <source>
        <dbReference type="ARBA" id="ARBA00013368"/>
    </source>
</evidence>
<keyword evidence="6" id="KW-0067">ATP-binding</keyword>
<feature type="domain" description="ATPase AAA-type core" evidence="9">
    <location>
        <begin position="595"/>
        <end position="692"/>
    </location>
</feature>
<accession>A4ILD6</accession>
<dbReference type="Pfam" id="PF13476">
    <property type="entry name" value="AAA_23"/>
    <property type="match status" value="1"/>
</dbReference>
<protein>
    <recommendedName>
        <fullName evidence="3">Nuclease SbcCD subunit C</fullName>
    </recommendedName>
</protein>
<comment type="similarity">
    <text evidence="1">Belongs to the SMC family. SbcC subfamily.</text>
</comment>
<feature type="coiled-coil region" evidence="7">
    <location>
        <begin position="859"/>
        <end position="928"/>
    </location>
</feature>
<dbReference type="eggNOG" id="COG0419">
    <property type="taxonomic scope" value="Bacteria"/>
</dbReference>
<dbReference type="SUPFAM" id="SSF46589">
    <property type="entry name" value="tRNA-binding arm"/>
    <property type="match status" value="1"/>
</dbReference>
<keyword evidence="7" id="KW-0175">Coiled coil</keyword>
<evidence type="ECO:0000313" key="12">
    <source>
        <dbReference type="Proteomes" id="UP000001578"/>
    </source>
</evidence>
<dbReference type="HOGENOM" id="CLU_313958_0_0_9"/>
<proteinExistence type="inferred from homology"/>
<evidence type="ECO:0000256" key="2">
    <source>
        <dbReference type="ARBA" id="ARBA00011322"/>
    </source>
</evidence>